<evidence type="ECO:0000256" key="1">
    <source>
        <dbReference type="SAM" id="MobiDB-lite"/>
    </source>
</evidence>
<dbReference type="Proteomes" id="UP000828390">
    <property type="component" value="Unassembled WGS sequence"/>
</dbReference>
<name>A0A9D4KY64_DREPO</name>
<evidence type="ECO:0000313" key="2">
    <source>
        <dbReference type="EMBL" id="KAH3847076.1"/>
    </source>
</evidence>
<accession>A0A9D4KY64</accession>
<reference evidence="2" key="2">
    <citation type="submission" date="2020-11" db="EMBL/GenBank/DDBJ databases">
        <authorList>
            <person name="McCartney M.A."/>
            <person name="Auch B."/>
            <person name="Kono T."/>
            <person name="Mallez S."/>
            <person name="Becker A."/>
            <person name="Gohl D.M."/>
            <person name="Silverstein K.A.T."/>
            <person name="Koren S."/>
            <person name="Bechman K.B."/>
            <person name="Herman A."/>
            <person name="Abrahante J.E."/>
            <person name="Garbe J."/>
        </authorList>
    </citation>
    <scope>NUCLEOTIDE SEQUENCE</scope>
    <source>
        <strain evidence="2">Duluth1</strain>
        <tissue evidence="2">Whole animal</tissue>
    </source>
</reference>
<proteinExistence type="predicted"/>
<sequence>MNISEEISDSLDQTRDYSAHKDPLHEAIQRIEDRLSKVEFNQGYFRGRSATTKTSVRFSQSEVSFLSYQANIKHSTDLPHLANPFTIGPDSSAATAEGPIPKNIQKQFDCVKQTVVKVLLPPHLKLHESRTGIR</sequence>
<evidence type="ECO:0000313" key="3">
    <source>
        <dbReference type="Proteomes" id="UP000828390"/>
    </source>
</evidence>
<organism evidence="2 3">
    <name type="scientific">Dreissena polymorpha</name>
    <name type="common">Zebra mussel</name>
    <name type="synonym">Mytilus polymorpha</name>
    <dbReference type="NCBI Taxonomy" id="45954"/>
    <lineage>
        <taxon>Eukaryota</taxon>
        <taxon>Metazoa</taxon>
        <taxon>Spiralia</taxon>
        <taxon>Lophotrochozoa</taxon>
        <taxon>Mollusca</taxon>
        <taxon>Bivalvia</taxon>
        <taxon>Autobranchia</taxon>
        <taxon>Heteroconchia</taxon>
        <taxon>Euheterodonta</taxon>
        <taxon>Imparidentia</taxon>
        <taxon>Neoheterodontei</taxon>
        <taxon>Myida</taxon>
        <taxon>Dreissenoidea</taxon>
        <taxon>Dreissenidae</taxon>
        <taxon>Dreissena</taxon>
    </lineage>
</organism>
<keyword evidence="3" id="KW-1185">Reference proteome</keyword>
<dbReference type="AlphaFoldDB" id="A0A9D4KY64"/>
<gene>
    <name evidence="2" type="ORF">DPMN_089390</name>
</gene>
<comment type="caution">
    <text evidence="2">The sequence shown here is derived from an EMBL/GenBank/DDBJ whole genome shotgun (WGS) entry which is preliminary data.</text>
</comment>
<feature type="region of interest" description="Disordered" evidence="1">
    <location>
        <begin position="1"/>
        <end position="20"/>
    </location>
</feature>
<protein>
    <submittedName>
        <fullName evidence="2">Uncharacterized protein</fullName>
    </submittedName>
</protein>
<dbReference type="EMBL" id="JAIWYP010000003">
    <property type="protein sequence ID" value="KAH3847076.1"/>
    <property type="molecule type" value="Genomic_DNA"/>
</dbReference>
<reference evidence="2" key="1">
    <citation type="journal article" date="2019" name="bioRxiv">
        <title>The Genome of the Zebra Mussel, Dreissena polymorpha: A Resource for Invasive Species Research.</title>
        <authorList>
            <person name="McCartney M.A."/>
            <person name="Auch B."/>
            <person name="Kono T."/>
            <person name="Mallez S."/>
            <person name="Zhang Y."/>
            <person name="Obille A."/>
            <person name="Becker A."/>
            <person name="Abrahante J.E."/>
            <person name="Garbe J."/>
            <person name="Badalamenti J.P."/>
            <person name="Herman A."/>
            <person name="Mangelson H."/>
            <person name="Liachko I."/>
            <person name="Sullivan S."/>
            <person name="Sone E.D."/>
            <person name="Koren S."/>
            <person name="Silverstein K.A.T."/>
            <person name="Beckman K.B."/>
            <person name="Gohl D.M."/>
        </authorList>
    </citation>
    <scope>NUCLEOTIDE SEQUENCE</scope>
    <source>
        <strain evidence="2">Duluth1</strain>
        <tissue evidence="2">Whole animal</tissue>
    </source>
</reference>